<feature type="domain" description="4Fe-4S ferredoxin-type" evidence="7">
    <location>
        <begin position="461"/>
        <end position="490"/>
    </location>
</feature>
<dbReference type="InterPro" id="IPR018490">
    <property type="entry name" value="cNMP-bd_dom_sf"/>
</dbReference>
<evidence type="ECO:0000259" key="6">
    <source>
        <dbReference type="PROSITE" id="PS50042"/>
    </source>
</evidence>
<dbReference type="InterPro" id="IPR017896">
    <property type="entry name" value="4Fe4S_Fe-S-bd"/>
</dbReference>
<evidence type="ECO:0000259" key="7">
    <source>
        <dbReference type="PROSITE" id="PS51379"/>
    </source>
</evidence>
<dbReference type="SUPFAM" id="SSF54862">
    <property type="entry name" value="4Fe-4S ferredoxins"/>
    <property type="match status" value="1"/>
</dbReference>
<dbReference type="PROSITE" id="PS50042">
    <property type="entry name" value="CNMP_BINDING_3"/>
    <property type="match status" value="2"/>
</dbReference>
<dbReference type="PRINTS" id="PR00103">
    <property type="entry name" value="CAMPKINASE"/>
</dbReference>
<dbReference type="PANTHER" id="PTHR42859:SF17">
    <property type="entry name" value="ELECTRON TRANSPORT PROTEIN HYDN-RELATED"/>
    <property type="match status" value="1"/>
</dbReference>
<dbReference type="InterPro" id="IPR000595">
    <property type="entry name" value="cNMP-bd_dom"/>
</dbReference>
<dbReference type="PANTHER" id="PTHR42859">
    <property type="entry name" value="OXIDOREDUCTASE"/>
    <property type="match status" value="1"/>
</dbReference>
<dbReference type="InterPro" id="IPR050294">
    <property type="entry name" value="RnfB_subfamily"/>
</dbReference>
<evidence type="ECO:0000256" key="5">
    <source>
        <dbReference type="ARBA" id="ARBA00023014"/>
    </source>
</evidence>
<keyword evidence="2" id="KW-0479">Metal-binding</keyword>
<dbReference type="CDD" id="cd00038">
    <property type="entry name" value="CAP_ED"/>
    <property type="match status" value="2"/>
</dbReference>
<gene>
    <name evidence="8" type="primary">ydhX</name>
    <name evidence="8" type="ORF">Pla111_23780</name>
</gene>
<dbReference type="SMART" id="SM00100">
    <property type="entry name" value="cNMP"/>
    <property type="match status" value="1"/>
</dbReference>
<keyword evidence="1" id="KW-0004">4Fe-4S</keyword>
<dbReference type="Gene3D" id="2.60.120.10">
    <property type="entry name" value="Jelly Rolls"/>
    <property type="match status" value="2"/>
</dbReference>
<dbReference type="InterPro" id="IPR014710">
    <property type="entry name" value="RmlC-like_jellyroll"/>
</dbReference>
<keyword evidence="9" id="KW-1185">Reference proteome</keyword>
<evidence type="ECO:0000256" key="1">
    <source>
        <dbReference type="ARBA" id="ARBA00022485"/>
    </source>
</evidence>
<sequence>MTTSPTTVAAGVAPQRWQAPLDDAMTDTLVERLMRVAPFNQMDETAFPASIPLRGLLKNDTRIRRRAAGEVLMREGDYGDTAFLLLDGQARVTLESLTAAELGLAETPRRAGLGSAIRRTLATVLGPAKPPEVRDRIDARAADQRSVFVQDVSAVLDSKRTALLSPGEVFGELAVLTRAPRTATVFAEGSVVALEIRWQGLRDLMRFTPAWRAHIDRLYRDNSLRVHLRATPLFTSLDEQALERVASAIEFATFGSFDWRDLPPDPTAVDPLDRVRREAQVVKQDDPIEYLLLVRSGFARVSVAQGEGQRTIAYHGKGSVLGAEALLSADNASARWPVSIHAVGYLDVLRLPTDVFLAEVGTTSDKVPVADSELPARTLDYLVDRRLINGVEAMVIDLDRCTRCDDCVRACAATHDGNPRFIRQGPTHDHFQFAHACMHCVDPVCMIGCPTGAIHRDPATGVVRVNDATCVGCSVCANACPYNNIQMVEVRAPEGAIVFDQVTGQPLLRAAKCDLCSDQPTGPACQHACPHDALVRIDLSSPHSLASLVSR</sequence>
<comment type="caution">
    <text evidence="8">The sequence shown here is derived from an EMBL/GenBank/DDBJ whole genome shotgun (WGS) entry which is preliminary data.</text>
</comment>
<dbReference type="Gene3D" id="3.30.70.20">
    <property type="match status" value="2"/>
</dbReference>
<keyword evidence="3" id="KW-0677">Repeat</keyword>
<dbReference type="GO" id="GO:0051539">
    <property type="term" value="F:4 iron, 4 sulfur cluster binding"/>
    <property type="evidence" value="ECO:0007669"/>
    <property type="project" value="UniProtKB-KW"/>
</dbReference>
<evidence type="ECO:0000256" key="2">
    <source>
        <dbReference type="ARBA" id="ARBA00022723"/>
    </source>
</evidence>
<protein>
    <submittedName>
        <fullName evidence="8">Putative ferredoxin-like protein YdhX</fullName>
    </submittedName>
</protein>
<dbReference type="PROSITE" id="PS00198">
    <property type="entry name" value="4FE4S_FER_1"/>
    <property type="match status" value="1"/>
</dbReference>
<dbReference type="CDD" id="cd16367">
    <property type="entry name" value="DMSOR_beta_like"/>
    <property type="match status" value="1"/>
</dbReference>
<dbReference type="InterPro" id="IPR018488">
    <property type="entry name" value="cNMP-bd_CS"/>
</dbReference>
<evidence type="ECO:0000313" key="8">
    <source>
        <dbReference type="EMBL" id="TWT43427.1"/>
    </source>
</evidence>
<keyword evidence="5" id="KW-0411">Iron-sulfur</keyword>
<dbReference type="PROSITE" id="PS00889">
    <property type="entry name" value="CNMP_BINDING_2"/>
    <property type="match status" value="1"/>
</dbReference>
<feature type="domain" description="Cyclic nucleotide-binding" evidence="6">
    <location>
        <begin position="233"/>
        <end position="356"/>
    </location>
</feature>
<dbReference type="Proteomes" id="UP000318995">
    <property type="component" value="Unassembled WGS sequence"/>
</dbReference>
<dbReference type="SUPFAM" id="SSF51206">
    <property type="entry name" value="cAMP-binding domain-like"/>
    <property type="match status" value="2"/>
</dbReference>
<dbReference type="Pfam" id="PF13247">
    <property type="entry name" value="Fer4_11"/>
    <property type="match status" value="1"/>
</dbReference>
<dbReference type="RefSeq" id="WP_146574522.1">
    <property type="nucleotide sequence ID" value="NZ_SJPH01000004.1"/>
</dbReference>
<dbReference type="PROSITE" id="PS51379">
    <property type="entry name" value="4FE4S_FER_2"/>
    <property type="match status" value="2"/>
</dbReference>
<dbReference type="OrthoDB" id="9810688at2"/>
<evidence type="ECO:0000256" key="3">
    <source>
        <dbReference type="ARBA" id="ARBA00022737"/>
    </source>
</evidence>
<dbReference type="GO" id="GO:0046872">
    <property type="term" value="F:metal ion binding"/>
    <property type="evidence" value="ECO:0007669"/>
    <property type="project" value="UniProtKB-KW"/>
</dbReference>
<dbReference type="InterPro" id="IPR017900">
    <property type="entry name" value="4Fe4S_Fe_S_CS"/>
</dbReference>
<reference evidence="8 9" key="1">
    <citation type="submission" date="2019-02" db="EMBL/GenBank/DDBJ databases">
        <title>Deep-cultivation of Planctomycetes and their phenomic and genomic characterization uncovers novel biology.</title>
        <authorList>
            <person name="Wiegand S."/>
            <person name="Jogler M."/>
            <person name="Boedeker C."/>
            <person name="Pinto D."/>
            <person name="Vollmers J."/>
            <person name="Rivas-Marin E."/>
            <person name="Kohn T."/>
            <person name="Peeters S.H."/>
            <person name="Heuer A."/>
            <person name="Rast P."/>
            <person name="Oberbeckmann S."/>
            <person name="Bunk B."/>
            <person name="Jeske O."/>
            <person name="Meyerdierks A."/>
            <person name="Storesund J.E."/>
            <person name="Kallscheuer N."/>
            <person name="Luecker S."/>
            <person name="Lage O.M."/>
            <person name="Pohl T."/>
            <person name="Merkel B.J."/>
            <person name="Hornburger P."/>
            <person name="Mueller R.-W."/>
            <person name="Bruemmer F."/>
            <person name="Labrenz M."/>
            <person name="Spormann A.M."/>
            <person name="Op Den Camp H."/>
            <person name="Overmann J."/>
            <person name="Amann R."/>
            <person name="Jetten M.S.M."/>
            <person name="Mascher T."/>
            <person name="Medema M.H."/>
            <person name="Devos D.P."/>
            <person name="Kaster A.-K."/>
            <person name="Ovreas L."/>
            <person name="Rohde M."/>
            <person name="Galperin M.Y."/>
            <person name="Jogler C."/>
        </authorList>
    </citation>
    <scope>NUCLEOTIDE SEQUENCE [LARGE SCALE GENOMIC DNA]</scope>
    <source>
        <strain evidence="8 9">Pla111</strain>
    </source>
</reference>
<organism evidence="8 9">
    <name type="scientific">Botrimarina hoheduenensis</name>
    <dbReference type="NCBI Taxonomy" id="2528000"/>
    <lineage>
        <taxon>Bacteria</taxon>
        <taxon>Pseudomonadati</taxon>
        <taxon>Planctomycetota</taxon>
        <taxon>Planctomycetia</taxon>
        <taxon>Pirellulales</taxon>
        <taxon>Lacipirellulaceae</taxon>
        <taxon>Botrimarina</taxon>
    </lineage>
</organism>
<dbReference type="EMBL" id="SJPH01000004">
    <property type="protein sequence ID" value="TWT43427.1"/>
    <property type="molecule type" value="Genomic_DNA"/>
</dbReference>
<proteinExistence type="predicted"/>
<feature type="domain" description="4Fe-4S ferredoxin-type" evidence="7">
    <location>
        <begin position="392"/>
        <end position="411"/>
    </location>
</feature>
<dbReference type="Pfam" id="PF00027">
    <property type="entry name" value="cNMP_binding"/>
    <property type="match status" value="2"/>
</dbReference>
<evidence type="ECO:0000313" key="9">
    <source>
        <dbReference type="Proteomes" id="UP000318995"/>
    </source>
</evidence>
<accession>A0A5C5VZA8</accession>
<dbReference type="AlphaFoldDB" id="A0A5C5VZA8"/>
<feature type="domain" description="Cyclic nucleotide-binding" evidence="6">
    <location>
        <begin position="68"/>
        <end position="205"/>
    </location>
</feature>
<evidence type="ECO:0000256" key="4">
    <source>
        <dbReference type="ARBA" id="ARBA00023004"/>
    </source>
</evidence>
<keyword evidence="4" id="KW-0408">Iron</keyword>
<name>A0A5C5VZA8_9BACT</name>